<dbReference type="InterPro" id="IPR014966">
    <property type="entry name" value="FRG-dom"/>
</dbReference>
<gene>
    <name evidence="2" type="ORF">QUF85_10855</name>
</gene>
<evidence type="ECO:0000313" key="2">
    <source>
        <dbReference type="EMBL" id="MDM5283802.1"/>
    </source>
</evidence>
<evidence type="ECO:0000313" key="3">
    <source>
        <dbReference type="Proteomes" id="UP001238973"/>
    </source>
</evidence>
<feature type="domain" description="FRG" evidence="1">
    <location>
        <begin position="23"/>
        <end position="141"/>
    </location>
</feature>
<dbReference type="EMBL" id="JAUCFI010000003">
    <property type="protein sequence ID" value="MDM5283802.1"/>
    <property type="molecule type" value="Genomic_DNA"/>
</dbReference>
<evidence type="ECO:0000259" key="1">
    <source>
        <dbReference type="SMART" id="SM00901"/>
    </source>
</evidence>
<dbReference type="Proteomes" id="UP001238973">
    <property type="component" value="Unassembled WGS sequence"/>
</dbReference>
<proteinExistence type="predicted"/>
<organism evidence="2 3">
    <name type="scientific">Peribacillus frigoritolerans</name>
    <dbReference type="NCBI Taxonomy" id="450367"/>
    <lineage>
        <taxon>Bacteria</taxon>
        <taxon>Bacillati</taxon>
        <taxon>Bacillota</taxon>
        <taxon>Bacilli</taxon>
        <taxon>Bacillales</taxon>
        <taxon>Bacillaceae</taxon>
        <taxon>Peribacillus</taxon>
    </lineage>
</organism>
<accession>A0AAJ1QM18</accession>
<sequence>MNKEKQAYQSILNEIEKHRRKYGMENLWFRGEGKLYPTMGSTMARTILTHEGELVSRIRFSYQQKRNIMVYEKWIYEHFVPFIQSEAPDGYVLQPLHDWDIVYYLQHYGIPTRFLDWSRSIDVALYFAAAGDKDGENAILWLLNPEKFNELTRGEREIKVAKRGAYKQFLNQSVSMSRPEMVAITPESYPPANDRLPRQQGTFVFTGLEYTDLRYMVNTLSEEKQWDNEEILNKIEVPYSSLQLAYAFIKDRVNEQSLGLRDGDHLKERFGLNAFLHR</sequence>
<protein>
    <submittedName>
        <fullName evidence="2">FRG domain-containing protein</fullName>
    </submittedName>
</protein>
<dbReference type="AlphaFoldDB" id="A0AAJ1QM18"/>
<dbReference type="Pfam" id="PF08867">
    <property type="entry name" value="FRG"/>
    <property type="match status" value="1"/>
</dbReference>
<reference evidence="2" key="1">
    <citation type="submission" date="2023-06" db="EMBL/GenBank/DDBJ databases">
        <title>Comparative genomics of Bacillaceae isolates and their secondary metabolite potential.</title>
        <authorList>
            <person name="Song L."/>
            <person name="Nielsen L.J."/>
            <person name="Mohite O."/>
            <person name="Xu X."/>
            <person name="Weber T."/>
            <person name="Kovacs A.T."/>
        </authorList>
    </citation>
    <scope>NUCLEOTIDE SEQUENCE</scope>
    <source>
        <strain evidence="2">G1S1</strain>
    </source>
</reference>
<name>A0AAJ1QM18_9BACI</name>
<comment type="caution">
    <text evidence="2">The sequence shown here is derived from an EMBL/GenBank/DDBJ whole genome shotgun (WGS) entry which is preliminary data.</text>
</comment>
<dbReference type="SMART" id="SM00901">
    <property type="entry name" value="FRG"/>
    <property type="match status" value="1"/>
</dbReference>
<dbReference type="RefSeq" id="WP_289349585.1">
    <property type="nucleotide sequence ID" value="NZ_JAUCFI010000003.1"/>
</dbReference>